<evidence type="ECO:0000313" key="3">
    <source>
        <dbReference type="Proteomes" id="UP000195521"/>
    </source>
</evidence>
<protein>
    <submittedName>
        <fullName evidence="2">Uncharacterized protein</fullName>
    </submittedName>
</protein>
<dbReference type="Proteomes" id="UP000195521">
    <property type="component" value="Unassembled WGS sequence"/>
</dbReference>
<evidence type="ECO:0000256" key="1">
    <source>
        <dbReference type="SAM" id="Phobius"/>
    </source>
</evidence>
<reference evidence="3" key="1">
    <citation type="submission" date="2017-04" db="EMBL/GenBank/DDBJ databases">
        <title>Plasmodium gonderi genome.</title>
        <authorList>
            <person name="Arisue N."/>
            <person name="Honma H."/>
            <person name="Kawai S."/>
            <person name="Tougan T."/>
            <person name="Tanabe K."/>
            <person name="Horii T."/>
        </authorList>
    </citation>
    <scope>NUCLEOTIDE SEQUENCE [LARGE SCALE GENOMIC DNA]</scope>
    <source>
        <strain evidence="3">ATCC 30045</strain>
    </source>
</reference>
<keyword evidence="1" id="KW-0812">Transmembrane</keyword>
<comment type="caution">
    <text evidence="2">The sequence shown here is derived from an EMBL/GenBank/DDBJ whole genome shotgun (WGS) entry which is preliminary data.</text>
</comment>
<proteinExistence type="predicted"/>
<evidence type="ECO:0000313" key="2">
    <source>
        <dbReference type="EMBL" id="GAW80711.1"/>
    </source>
</evidence>
<sequence>MLNSDLEMPEVDMVVYEYTDIPMKLSLSTYAYKFKPWNNDSRYLYSHDNMQKEIDDLNMLMKSMVPRISVLFISAISYSLMVISCYMLYFFHYIKKDLDNAFIFGCIFLGSFIHYMMCMVCRYIITKNVIISVESRIMDLNVKYKDEQIYFKLINLSALGFKYLKFHFAYSEKVHYAIRVIYKYCRIT</sequence>
<name>A0A1Y1JDW2_PLAGO</name>
<feature type="transmembrane region" description="Helical" evidence="1">
    <location>
        <begin position="101"/>
        <end position="125"/>
    </location>
</feature>
<feature type="transmembrane region" description="Helical" evidence="1">
    <location>
        <begin position="68"/>
        <end position="89"/>
    </location>
</feature>
<dbReference type="OMA" id="YKYCVII"/>
<dbReference type="AlphaFoldDB" id="A0A1Y1JDW2"/>
<accession>A0A1Y1JDW2</accession>
<keyword evidence="1" id="KW-1133">Transmembrane helix</keyword>
<dbReference type="RefSeq" id="XP_028543300.1">
    <property type="nucleotide sequence ID" value="XM_028687499.1"/>
</dbReference>
<dbReference type="OrthoDB" id="390922at2759"/>
<dbReference type="EMBL" id="BDQF01000009">
    <property type="protein sequence ID" value="GAW80711.1"/>
    <property type="molecule type" value="Genomic_DNA"/>
</dbReference>
<keyword evidence="1" id="KW-0472">Membrane</keyword>
<dbReference type="GeneID" id="39747427"/>
<organism evidence="2 3">
    <name type="scientific">Plasmodium gonderi</name>
    <dbReference type="NCBI Taxonomy" id="77519"/>
    <lineage>
        <taxon>Eukaryota</taxon>
        <taxon>Sar</taxon>
        <taxon>Alveolata</taxon>
        <taxon>Apicomplexa</taxon>
        <taxon>Aconoidasida</taxon>
        <taxon>Haemosporida</taxon>
        <taxon>Plasmodiidae</taxon>
        <taxon>Plasmodium</taxon>
        <taxon>Plasmodium (Plasmodium)</taxon>
    </lineage>
</organism>
<keyword evidence="3" id="KW-1185">Reference proteome</keyword>
<gene>
    <name evidence="2" type="ORF">PGO_082770</name>
</gene>